<accession>A0A8J7MBL9</accession>
<comment type="caution">
    <text evidence="1">The sequence shown here is derived from an EMBL/GenBank/DDBJ whole genome shotgun (WGS) entry which is preliminary data.</text>
</comment>
<keyword evidence="2" id="KW-1185">Reference proteome</keyword>
<dbReference type="RefSeq" id="WP_200310161.1">
    <property type="nucleotide sequence ID" value="NZ_JAENIM010000016.1"/>
</dbReference>
<dbReference type="Proteomes" id="UP000624703">
    <property type="component" value="Unassembled WGS sequence"/>
</dbReference>
<sequence length="240" mass="26677">MHHDLKTVKMKAAITYGIIAPILIATAVADNIPTGQLLLNARQTAGGSIPIVSWDVQYPTDPKIDEQNQLIASEDSLLEVRAIGSNYWNGENQIQLKINTEKREQLIFSGLSKEFVTTEEPLFSTTVAAGQKINFGMMGLSEESGSYFRWTNTPLDNPDHSFAVLRNGDEFPAVTPMARNGQVTNYLHPYIDKETGRVSIGPADVLFVVELDRRFTFEQSGDPADKGYDMLDMVFLVSFK</sequence>
<organism evidence="1 2">
    <name type="scientific">Persicirhabdus sediminis</name>
    <dbReference type="NCBI Taxonomy" id="454144"/>
    <lineage>
        <taxon>Bacteria</taxon>
        <taxon>Pseudomonadati</taxon>
        <taxon>Verrucomicrobiota</taxon>
        <taxon>Verrucomicrobiia</taxon>
        <taxon>Verrucomicrobiales</taxon>
        <taxon>Verrucomicrobiaceae</taxon>
        <taxon>Persicirhabdus</taxon>
    </lineage>
</organism>
<proteinExistence type="predicted"/>
<dbReference type="AlphaFoldDB" id="A0A8J7MBL9"/>
<protein>
    <submittedName>
        <fullName evidence="1">Uncharacterized protein</fullName>
    </submittedName>
</protein>
<evidence type="ECO:0000313" key="1">
    <source>
        <dbReference type="EMBL" id="MBK1790122.1"/>
    </source>
</evidence>
<reference evidence="1" key="1">
    <citation type="submission" date="2021-01" db="EMBL/GenBank/DDBJ databases">
        <title>Modified the classification status of verrucomicrobia.</title>
        <authorList>
            <person name="Feng X."/>
        </authorList>
    </citation>
    <scope>NUCLEOTIDE SEQUENCE</scope>
    <source>
        <strain evidence="1">_KCTC 22039</strain>
    </source>
</reference>
<evidence type="ECO:0000313" key="2">
    <source>
        <dbReference type="Proteomes" id="UP000624703"/>
    </source>
</evidence>
<gene>
    <name evidence="1" type="ORF">JIN82_03010</name>
</gene>
<dbReference type="EMBL" id="JAENIM010000016">
    <property type="protein sequence ID" value="MBK1790122.1"/>
    <property type="molecule type" value="Genomic_DNA"/>
</dbReference>
<name>A0A8J7MBL9_9BACT</name>